<keyword evidence="4" id="KW-1185">Reference proteome</keyword>
<proteinExistence type="predicted"/>
<dbReference type="AlphaFoldDB" id="A0A917QPD0"/>
<feature type="region of interest" description="Disordered" evidence="1">
    <location>
        <begin position="1"/>
        <end position="24"/>
    </location>
</feature>
<feature type="domain" description="HTH cro/C1-type" evidence="2">
    <location>
        <begin position="82"/>
        <end position="113"/>
    </location>
</feature>
<dbReference type="SUPFAM" id="SSF48452">
    <property type="entry name" value="TPR-like"/>
    <property type="match status" value="1"/>
</dbReference>
<dbReference type="PROSITE" id="PS50943">
    <property type="entry name" value="HTH_CROC1"/>
    <property type="match status" value="1"/>
</dbReference>
<protein>
    <recommendedName>
        <fullName evidence="2">HTH cro/C1-type domain-containing protein</fullName>
    </recommendedName>
</protein>
<comment type="caution">
    <text evidence="3">The sequence shown here is derived from an EMBL/GenBank/DDBJ whole genome shotgun (WGS) entry which is preliminary data.</text>
</comment>
<dbReference type="Gene3D" id="1.25.40.10">
    <property type="entry name" value="Tetratricopeptide repeat domain"/>
    <property type="match status" value="1"/>
</dbReference>
<reference evidence="3" key="1">
    <citation type="journal article" date="2014" name="Int. J. Syst. Evol. Microbiol.">
        <title>Complete genome sequence of Corynebacterium casei LMG S-19264T (=DSM 44701T), isolated from a smear-ripened cheese.</title>
        <authorList>
            <consortium name="US DOE Joint Genome Institute (JGI-PGF)"/>
            <person name="Walter F."/>
            <person name="Albersmeier A."/>
            <person name="Kalinowski J."/>
            <person name="Ruckert C."/>
        </authorList>
    </citation>
    <scope>NUCLEOTIDE SEQUENCE</scope>
    <source>
        <strain evidence="3">JCM 13064</strain>
    </source>
</reference>
<accession>A0A917QPD0</accession>
<evidence type="ECO:0000259" key="2">
    <source>
        <dbReference type="PROSITE" id="PS50943"/>
    </source>
</evidence>
<dbReference type="InterPro" id="IPR001387">
    <property type="entry name" value="Cro/C1-type_HTH"/>
</dbReference>
<dbReference type="Proteomes" id="UP000645217">
    <property type="component" value="Unassembled WGS sequence"/>
</dbReference>
<evidence type="ECO:0000313" key="4">
    <source>
        <dbReference type="Proteomes" id="UP000645217"/>
    </source>
</evidence>
<feature type="compositionally biased region" description="Low complexity" evidence="1">
    <location>
        <begin position="123"/>
        <end position="142"/>
    </location>
</feature>
<sequence length="466" mass="51273">MATMSRAQRAQIHHRAQEIRRTSQRDGMDVPTICRAILQELPELLPLEARRLAFGWSRQQAIDRIAALCEQDGQDKPRLNSSMLCKWEHGVVLPSVEYWAVLSRVYGVSPAELGLQAPKRRAAPGTTRPRTVTVTGDADTGGEPVRRRELLTATSLIVPLSLLQRVEDALAAPPDPLRPESLRQVRVRLQQAHHLNDVAALNALVAAFPALLASAREMAYRTDTPAGYSLLSECYVLMVRTFNKIGHGSAARLAVERALLIAERSGDPAMIGSASRLMGMLLRKERRFGPAARVMERGISDLEAAKLRTSQQAQTYLRLHCALAYTMAWAGKEREAVDRIGEVERIAGRLSSLAGPGMGVPGVRLYRANIHYALGDPEQALHLAEELRPQMFPTPERRARYRTDVARSAWAADRPEETARALLGAIADAPGEVLERPGNRRIAGDLVTHYPRVAGARELAAAIGRP</sequence>
<feature type="region of interest" description="Disordered" evidence="1">
    <location>
        <begin position="120"/>
        <end position="143"/>
    </location>
</feature>
<dbReference type="EMBL" id="BMNT01000001">
    <property type="protein sequence ID" value="GGK61642.1"/>
    <property type="molecule type" value="Genomic_DNA"/>
</dbReference>
<organism evidence="3 4">
    <name type="scientific">Sphaerisporangium melleum</name>
    <dbReference type="NCBI Taxonomy" id="321316"/>
    <lineage>
        <taxon>Bacteria</taxon>
        <taxon>Bacillati</taxon>
        <taxon>Actinomycetota</taxon>
        <taxon>Actinomycetes</taxon>
        <taxon>Streptosporangiales</taxon>
        <taxon>Streptosporangiaceae</taxon>
        <taxon>Sphaerisporangium</taxon>
    </lineage>
</organism>
<feature type="compositionally biased region" description="Basic and acidic residues" evidence="1">
    <location>
        <begin position="15"/>
        <end position="24"/>
    </location>
</feature>
<evidence type="ECO:0000313" key="3">
    <source>
        <dbReference type="EMBL" id="GGK61642.1"/>
    </source>
</evidence>
<gene>
    <name evidence="3" type="ORF">GCM10007964_00950</name>
</gene>
<dbReference type="InterPro" id="IPR011990">
    <property type="entry name" value="TPR-like_helical_dom_sf"/>
</dbReference>
<evidence type="ECO:0000256" key="1">
    <source>
        <dbReference type="SAM" id="MobiDB-lite"/>
    </source>
</evidence>
<reference evidence="3" key="2">
    <citation type="submission" date="2020-09" db="EMBL/GenBank/DDBJ databases">
        <authorList>
            <person name="Sun Q."/>
            <person name="Ohkuma M."/>
        </authorList>
    </citation>
    <scope>NUCLEOTIDE SEQUENCE</scope>
    <source>
        <strain evidence="3">JCM 13064</strain>
    </source>
</reference>
<name>A0A917QPD0_9ACTN</name>